<comment type="caution">
    <text evidence="2">The sequence shown here is derived from an EMBL/GenBank/DDBJ whole genome shotgun (WGS) entry which is preliminary data.</text>
</comment>
<feature type="compositionally biased region" description="Polar residues" evidence="1">
    <location>
        <begin position="40"/>
        <end position="64"/>
    </location>
</feature>
<protein>
    <submittedName>
        <fullName evidence="2">Uncharacterized protein</fullName>
    </submittedName>
</protein>
<dbReference type="OrthoDB" id="2142379at2759"/>
<evidence type="ECO:0000313" key="2">
    <source>
        <dbReference type="EMBL" id="ORY18106.1"/>
    </source>
</evidence>
<gene>
    <name evidence="2" type="ORF">LY90DRAFT_517483</name>
</gene>
<evidence type="ECO:0000256" key="1">
    <source>
        <dbReference type="SAM" id="MobiDB-lite"/>
    </source>
</evidence>
<dbReference type="STRING" id="1754190.A0A1Y2A6E8"/>
<organism evidence="2 3">
    <name type="scientific">Neocallimastix californiae</name>
    <dbReference type="NCBI Taxonomy" id="1754190"/>
    <lineage>
        <taxon>Eukaryota</taxon>
        <taxon>Fungi</taxon>
        <taxon>Fungi incertae sedis</taxon>
        <taxon>Chytridiomycota</taxon>
        <taxon>Chytridiomycota incertae sedis</taxon>
        <taxon>Neocallimastigomycetes</taxon>
        <taxon>Neocallimastigales</taxon>
        <taxon>Neocallimastigaceae</taxon>
        <taxon>Neocallimastix</taxon>
    </lineage>
</organism>
<dbReference type="Proteomes" id="UP000193920">
    <property type="component" value="Unassembled WGS sequence"/>
</dbReference>
<feature type="region of interest" description="Disordered" evidence="1">
    <location>
        <begin position="1"/>
        <end position="76"/>
    </location>
</feature>
<dbReference type="EMBL" id="MCOG01000321">
    <property type="protein sequence ID" value="ORY18106.1"/>
    <property type="molecule type" value="Genomic_DNA"/>
</dbReference>
<name>A0A1Y2A6E8_9FUNG</name>
<accession>A0A1Y2A6E8</accession>
<feature type="compositionally biased region" description="Basic residues" evidence="1">
    <location>
        <begin position="9"/>
        <end position="21"/>
    </location>
</feature>
<dbReference type="AlphaFoldDB" id="A0A1Y2A6E8"/>
<sequence length="144" mass="17282">MDRNEKLEKARKKLHRYQKKRINSELHSNISEDDSRSLRSHSNSAVNSPLVSPRTLSRQSLRLNNSKEENVAKNTEQQTIQLLIEEKSDLITEREKLLFQIEQLKFEKKKQDDKLNEYLEQIKKYEEKENEFNKLSEVIIKHFK</sequence>
<keyword evidence="3" id="KW-1185">Reference proteome</keyword>
<evidence type="ECO:0000313" key="3">
    <source>
        <dbReference type="Proteomes" id="UP000193920"/>
    </source>
</evidence>
<reference evidence="2 3" key="1">
    <citation type="submission" date="2016-08" db="EMBL/GenBank/DDBJ databases">
        <title>A Parts List for Fungal Cellulosomes Revealed by Comparative Genomics.</title>
        <authorList>
            <consortium name="DOE Joint Genome Institute"/>
            <person name="Haitjema C.H."/>
            <person name="Gilmore S.P."/>
            <person name="Henske J.K."/>
            <person name="Solomon K.V."/>
            <person name="De Groot R."/>
            <person name="Kuo A."/>
            <person name="Mondo S.J."/>
            <person name="Salamov A.A."/>
            <person name="Labutti K."/>
            <person name="Zhao Z."/>
            <person name="Chiniquy J."/>
            <person name="Barry K."/>
            <person name="Brewer H.M."/>
            <person name="Purvine S.O."/>
            <person name="Wright A.T."/>
            <person name="Boxma B."/>
            <person name="Van Alen T."/>
            <person name="Hackstein J.H."/>
            <person name="Baker S.E."/>
            <person name="Grigoriev I.V."/>
            <person name="O'Malley M.A."/>
        </authorList>
    </citation>
    <scope>NUCLEOTIDE SEQUENCE [LARGE SCALE GENOMIC DNA]</scope>
    <source>
        <strain evidence="2 3">G1</strain>
    </source>
</reference>
<proteinExistence type="predicted"/>